<dbReference type="CDD" id="cd19092">
    <property type="entry name" value="AKR_BsYcsN_EcYdhF-like"/>
    <property type="match status" value="1"/>
</dbReference>
<organism evidence="5 6">
    <name type="scientific">Marinomonas balearica</name>
    <dbReference type="NCBI Taxonomy" id="491947"/>
    <lineage>
        <taxon>Bacteria</taxon>
        <taxon>Pseudomonadati</taxon>
        <taxon>Pseudomonadota</taxon>
        <taxon>Gammaproteobacteria</taxon>
        <taxon>Oceanospirillales</taxon>
        <taxon>Oceanospirillaceae</taxon>
        <taxon>Marinomonas</taxon>
    </lineage>
</organism>
<evidence type="ECO:0000313" key="5">
    <source>
        <dbReference type="EMBL" id="TDO96960.1"/>
    </source>
</evidence>
<name>A0A4R6M8M5_9GAMM</name>
<accession>A0A4R6M8M5</accession>
<dbReference type="Proteomes" id="UP000294656">
    <property type="component" value="Unassembled WGS sequence"/>
</dbReference>
<reference evidence="5 6" key="1">
    <citation type="submission" date="2019-03" db="EMBL/GenBank/DDBJ databases">
        <title>Genomic Encyclopedia of Type Strains, Phase III (KMG-III): the genomes of soil and plant-associated and newly described type strains.</title>
        <authorList>
            <person name="Whitman W."/>
        </authorList>
    </citation>
    <scope>NUCLEOTIDE SEQUENCE [LARGE SCALE GENOMIC DNA]</scope>
    <source>
        <strain evidence="5 6">CECT 7378</strain>
    </source>
</reference>
<dbReference type="SUPFAM" id="SSF51430">
    <property type="entry name" value="NAD(P)-linked oxidoreductase"/>
    <property type="match status" value="1"/>
</dbReference>
<evidence type="ECO:0000256" key="3">
    <source>
        <dbReference type="ARBA" id="ARBA00038157"/>
    </source>
</evidence>
<protein>
    <submittedName>
        <fullName evidence="5">Putative oxidoreductase</fullName>
    </submittedName>
</protein>
<dbReference type="EMBL" id="SNXC01000013">
    <property type="protein sequence ID" value="TDO96960.1"/>
    <property type="molecule type" value="Genomic_DNA"/>
</dbReference>
<dbReference type="PANTHER" id="PTHR43364">
    <property type="entry name" value="NADH-SPECIFIC METHYLGLYOXAL REDUCTASE-RELATED"/>
    <property type="match status" value="1"/>
</dbReference>
<evidence type="ECO:0000313" key="6">
    <source>
        <dbReference type="Proteomes" id="UP000294656"/>
    </source>
</evidence>
<dbReference type="InterPro" id="IPR023210">
    <property type="entry name" value="NADP_OxRdtase_dom"/>
</dbReference>
<evidence type="ECO:0000256" key="2">
    <source>
        <dbReference type="ARBA" id="ARBA00023002"/>
    </source>
</evidence>
<dbReference type="GO" id="GO:0005829">
    <property type="term" value="C:cytosol"/>
    <property type="evidence" value="ECO:0007669"/>
    <property type="project" value="TreeGrafter"/>
</dbReference>
<proteinExistence type="inferred from homology"/>
<keyword evidence="6" id="KW-1185">Reference proteome</keyword>
<gene>
    <name evidence="5" type="ORF">DFP79_2732</name>
</gene>
<dbReference type="PRINTS" id="PR00069">
    <property type="entry name" value="ALDKETRDTASE"/>
</dbReference>
<evidence type="ECO:0000259" key="4">
    <source>
        <dbReference type="Pfam" id="PF00248"/>
    </source>
</evidence>
<comment type="caution">
    <text evidence="5">The sequence shown here is derived from an EMBL/GenBank/DDBJ whole genome shotgun (WGS) entry which is preliminary data.</text>
</comment>
<dbReference type="PANTHER" id="PTHR43364:SF1">
    <property type="entry name" value="OXIDOREDUCTASE YDHF"/>
    <property type="match status" value="1"/>
</dbReference>
<dbReference type="GO" id="GO:0016491">
    <property type="term" value="F:oxidoreductase activity"/>
    <property type="evidence" value="ECO:0007669"/>
    <property type="project" value="UniProtKB-KW"/>
</dbReference>
<sequence>MKHQYHPLGFEGSRLSQGFWRMNEWGFNPQERLRFIEQSIDLGVTTFDHADIYGDYRCESLFGDALAIKPDLRKSMQLITKCGIHLPCEQRPDVVRYRYDHTAEHIIRSAEQSLANLKTDYLDLLLLHRPSPLMDPDGVADAFEHLFTLGKVKHFGVSNFSPAQFDLLQSRLETPLIVNQIELSVLEPKHIEDDMLNHLQQHAVTPMAWSPLGGGALFGEDQSSKRLCNVRQIIQSIANELNVSMDQVALAWLLKHPSRICPILGSGKVDRLSSAVGALNVAMSDDHWFDIWEASRGERLP</sequence>
<dbReference type="InterPro" id="IPR050523">
    <property type="entry name" value="AKR_Detox_Biosynth"/>
</dbReference>
<comment type="similarity">
    <text evidence="3">Belongs to the aldo/keto reductase family. Aldo/keto reductase 2 subfamily.</text>
</comment>
<feature type="domain" description="NADP-dependent oxidoreductase" evidence="4">
    <location>
        <begin position="15"/>
        <end position="291"/>
    </location>
</feature>
<dbReference type="FunFam" id="3.20.20.100:FF:000008">
    <property type="entry name" value="Aldo/keto reductase family oxidoreductase"/>
    <property type="match status" value="1"/>
</dbReference>
<dbReference type="Gene3D" id="3.20.20.100">
    <property type="entry name" value="NADP-dependent oxidoreductase domain"/>
    <property type="match status" value="1"/>
</dbReference>
<dbReference type="InterPro" id="IPR036812">
    <property type="entry name" value="NAD(P)_OxRdtase_dom_sf"/>
</dbReference>
<keyword evidence="2" id="KW-0560">Oxidoreductase</keyword>
<evidence type="ECO:0000256" key="1">
    <source>
        <dbReference type="ARBA" id="ARBA00022857"/>
    </source>
</evidence>
<dbReference type="AlphaFoldDB" id="A0A4R6M8M5"/>
<dbReference type="RefSeq" id="WP_208111439.1">
    <property type="nucleotide sequence ID" value="NZ_SNXC01000013.1"/>
</dbReference>
<keyword evidence="1" id="KW-0521">NADP</keyword>
<dbReference type="InterPro" id="IPR020471">
    <property type="entry name" value="AKR"/>
</dbReference>
<dbReference type="Pfam" id="PF00248">
    <property type="entry name" value="Aldo_ket_red"/>
    <property type="match status" value="1"/>
</dbReference>